<evidence type="ECO:0000313" key="2">
    <source>
        <dbReference type="EMBL" id="CAD9540130.1"/>
    </source>
</evidence>
<sequence>MRTMELRPKDWFPDKYVNQFKGWEDFSNFEVELEVKRYNITIHQLLTHTSGLPFAMRVDKKDLIRQKLFYKPGTQFGYTLGHRVAGWLLRDYWMQQPEGRRLGITNCQDTFKFLVFDPLGLSKETRFSHTLQHAFGFEGSAGDASIMSTGEDMMKLAVVALRKGQLPTGKVMISEVNWNKWAVPNLLPGGKMSKDLVSWEGSSASWSNWNVGGMKESIMQQSGDYGWNYFGATYNKSQEIGWCGFFSSCLRVSYLSGLAFVMMQRDVADLKKSKPYVIENFESIASFLRCPGASTCVRPGYPTVFCDVKGKKATLSTSCQQNATRGKGFSHPDFTVDEKKRACYVPACSPPAPSTWWGGGSSASSSDRRRRWFR</sequence>
<dbReference type="AlphaFoldDB" id="A0A7S2NHG2"/>
<dbReference type="InterPro" id="IPR050789">
    <property type="entry name" value="Diverse_Enzym_Activities"/>
</dbReference>
<feature type="domain" description="Beta-lactamase-related" evidence="1">
    <location>
        <begin position="37"/>
        <end position="263"/>
    </location>
</feature>
<dbReference type="SUPFAM" id="SSF56601">
    <property type="entry name" value="beta-lactamase/transpeptidase-like"/>
    <property type="match status" value="1"/>
</dbReference>
<protein>
    <recommendedName>
        <fullName evidence="1">Beta-lactamase-related domain-containing protein</fullName>
    </recommendedName>
</protein>
<dbReference type="EMBL" id="HBGW01024436">
    <property type="protein sequence ID" value="CAD9540130.1"/>
    <property type="molecule type" value="Transcribed_RNA"/>
</dbReference>
<dbReference type="InterPro" id="IPR012338">
    <property type="entry name" value="Beta-lactam/transpept-like"/>
</dbReference>
<dbReference type="PANTHER" id="PTHR43283">
    <property type="entry name" value="BETA-LACTAMASE-RELATED"/>
    <property type="match status" value="1"/>
</dbReference>
<proteinExistence type="predicted"/>
<evidence type="ECO:0000259" key="1">
    <source>
        <dbReference type="Pfam" id="PF00144"/>
    </source>
</evidence>
<dbReference type="Gene3D" id="3.40.710.10">
    <property type="entry name" value="DD-peptidase/beta-lactamase superfamily"/>
    <property type="match status" value="1"/>
</dbReference>
<reference evidence="2" key="1">
    <citation type="submission" date="2021-01" db="EMBL/GenBank/DDBJ databases">
        <authorList>
            <person name="Corre E."/>
            <person name="Pelletier E."/>
            <person name="Niang G."/>
            <person name="Scheremetjew M."/>
            <person name="Finn R."/>
            <person name="Kale V."/>
            <person name="Holt S."/>
            <person name="Cochrane G."/>
            <person name="Meng A."/>
            <person name="Brown T."/>
            <person name="Cohen L."/>
        </authorList>
    </citation>
    <scope>NUCLEOTIDE SEQUENCE</scope>
    <source>
        <strain evidence="2">RCC3387</strain>
    </source>
</reference>
<dbReference type="InterPro" id="IPR001466">
    <property type="entry name" value="Beta-lactam-related"/>
</dbReference>
<dbReference type="Pfam" id="PF00144">
    <property type="entry name" value="Beta-lactamase"/>
    <property type="match status" value="1"/>
</dbReference>
<gene>
    <name evidence="2" type="ORF">BRAN1462_LOCUS15496</name>
</gene>
<accession>A0A7S2NHG2</accession>
<name>A0A7S2NHG2_9DINO</name>
<organism evidence="2">
    <name type="scientific">Zooxanthella nutricula</name>
    <dbReference type="NCBI Taxonomy" id="1333877"/>
    <lineage>
        <taxon>Eukaryota</taxon>
        <taxon>Sar</taxon>
        <taxon>Alveolata</taxon>
        <taxon>Dinophyceae</taxon>
        <taxon>Peridiniales</taxon>
        <taxon>Peridiniales incertae sedis</taxon>
        <taxon>Zooxanthella</taxon>
    </lineage>
</organism>